<feature type="transmembrane region" description="Helical" evidence="1">
    <location>
        <begin position="29"/>
        <end position="47"/>
    </location>
</feature>
<feature type="transmembrane region" description="Helical" evidence="1">
    <location>
        <begin position="429"/>
        <end position="450"/>
    </location>
</feature>
<keyword evidence="1" id="KW-0472">Membrane</keyword>
<feature type="transmembrane region" description="Helical" evidence="1">
    <location>
        <begin position="320"/>
        <end position="341"/>
    </location>
</feature>
<protein>
    <submittedName>
        <fullName evidence="3">Histidine transporter</fullName>
    </submittedName>
</protein>
<keyword evidence="1" id="KW-0812">Transmembrane</keyword>
<dbReference type="KEGG" id="vne:CFK40_14730"/>
<evidence type="ECO:0000259" key="2">
    <source>
        <dbReference type="Pfam" id="PF07670"/>
    </source>
</evidence>
<dbReference type="RefSeq" id="WP_089533107.1">
    <property type="nucleotide sequence ID" value="NZ_CP022437.1"/>
</dbReference>
<feature type="transmembrane region" description="Helical" evidence="1">
    <location>
        <begin position="183"/>
        <end position="201"/>
    </location>
</feature>
<keyword evidence="4" id="KW-1185">Reference proteome</keyword>
<feature type="transmembrane region" description="Helical" evidence="1">
    <location>
        <begin position="67"/>
        <end position="88"/>
    </location>
</feature>
<feature type="transmembrane region" description="Helical" evidence="1">
    <location>
        <begin position="100"/>
        <end position="118"/>
    </location>
</feature>
<feature type="transmembrane region" description="Helical" evidence="1">
    <location>
        <begin position="216"/>
        <end position="234"/>
    </location>
</feature>
<evidence type="ECO:0000313" key="4">
    <source>
        <dbReference type="Proteomes" id="UP000204391"/>
    </source>
</evidence>
<reference evidence="3 4" key="1">
    <citation type="journal article" date="2003" name="Int. J. Syst. Evol. Microbiol.">
        <title>Virgibacillus carmonensis sp. nov., Virgibacillus necropolis sp. nov. and Virgibacillus picturae sp. nov., three novel species isolated from deteriorated mural paintings, transfer of the species of the genus salibacillus to Virgibacillus, as Virgibacillus marismortui comb. nov. and Virgibacillus salexigens comb. nov., and emended description of the genus Virgibacillus.</title>
        <authorList>
            <person name="Heyrman J."/>
            <person name="Logan N.A."/>
            <person name="Busse H.J."/>
            <person name="Balcaen A."/>
            <person name="Lebbe L."/>
            <person name="Rodriguez-Diaz M."/>
            <person name="Swings J."/>
            <person name="De Vos P."/>
        </authorList>
    </citation>
    <scope>NUCLEOTIDE SEQUENCE [LARGE SCALE GENOMIC DNA]</scope>
    <source>
        <strain evidence="3 4">LMG 19488</strain>
    </source>
</reference>
<dbReference type="Proteomes" id="UP000204391">
    <property type="component" value="Chromosome"/>
</dbReference>
<proteinExistence type="predicted"/>
<name>A0A221MEV9_9BACI</name>
<feature type="transmembrane region" description="Helical" evidence="1">
    <location>
        <begin position="396"/>
        <end position="417"/>
    </location>
</feature>
<evidence type="ECO:0000313" key="3">
    <source>
        <dbReference type="EMBL" id="ASN06187.1"/>
    </source>
</evidence>
<dbReference type="AlphaFoldDB" id="A0A221MEV9"/>
<feature type="transmembrane region" description="Helical" evidence="1">
    <location>
        <begin position="246"/>
        <end position="266"/>
    </location>
</feature>
<feature type="transmembrane region" description="Helical" evidence="1">
    <location>
        <begin position="138"/>
        <end position="162"/>
    </location>
</feature>
<evidence type="ECO:0000256" key="1">
    <source>
        <dbReference type="SAM" id="Phobius"/>
    </source>
</evidence>
<dbReference type="OrthoDB" id="1633380at2"/>
<feature type="domain" description="Nucleoside transporter/FeoB GTPase Gate" evidence="2">
    <location>
        <begin position="141"/>
        <end position="238"/>
    </location>
</feature>
<organism evidence="3 4">
    <name type="scientific">Virgibacillus necropolis</name>
    <dbReference type="NCBI Taxonomy" id="163877"/>
    <lineage>
        <taxon>Bacteria</taxon>
        <taxon>Bacillati</taxon>
        <taxon>Bacillota</taxon>
        <taxon>Bacilli</taxon>
        <taxon>Bacillales</taxon>
        <taxon>Bacillaceae</taxon>
        <taxon>Virgibacillus</taxon>
    </lineage>
</organism>
<accession>A0A221MEV9</accession>
<sequence length="451" mass="50473">MSGIEKSNIPEDNYVQSDINRSTLSPRHFLNFFVFSSIGIFMFFVPIEVNGKSSIPLDHLISWIRGLIGVGASYYALLLVILGAAYPFYKRTWNKNKVEVVISVFKVLGAVATFLVMFEMGPGWLMAENMGPYWLNLLLIPIGLLVPIGAIFLALLVGYGLLEFIGVIMQPIMRPIWKTPGRSAIDAVASFVGSYSIGLLITNRVYKEGKYSKREATIIATGFSTVSATFMVVVAKTLDLMHIWNLYFWVTFLVTFIVTAITVRIWPLNKISDDYYTKEGYPEDTIQGNRIKHAWQQAMITAQNAPSLRKNIFDNLKDGLLMAMAILPTIMSVGLLGFILVNHTSIFDYVGYIFYPLTLLLQIPEPFLAAKAATVNLIDMFVPSLVVLDTSLETRFIIGSLSISAILFFSSLIPCILSTEIPIKLSHMIAIWFVRTVFTLLIVTPIVYLIL</sequence>
<dbReference type="Pfam" id="PF07670">
    <property type="entry name" value="Gate"/>
    <property type="match status" value="1"/>
</dbReference>
<gene>
    <name evidence="3" type="ORF">CFK40_14730</name>
</gene>
<dbReference type="InterPro" id="IPR011642">
    <property type="entry name" value="Gate_dom"/>
</dbReference>
<keyword evidence="1" id="KW-1133">Transmembrane helix</keyword>
<dbReference type="EMBL" id="CP022437">
    <property type="protein sequence ID" value="ASN06187.1"/>
    <property type="molecule type" value="Genomic_DNA"/>
</dbReference>